<organism evidence="1 2">
    <name type="scientific">Luteolibacter arcticus</name>
    <dbReference type="NCBI Taxonomy" id="1581411"/>
    <lineage>
        <taxon>Bacteria</taxon>
        <taxon>Pseudomonadati</taxon>
        <taxon>Verrucomicrobiota</taxon>
        <taxon>Verrucomicrobiia</taxon>
        <taxon>Verrucomicrobiales</taxon>
        <taxon>Verrucomicrobiaceae</taxon>
        <taxon>Luteolibacter</taxon>
    </lineage>
</organism>
<evidence type="ECO:0000313" key="1">
    <source>
        <dbReference type="EMBL" id="MCW1921911.1"/>
    </source>
</evidence>
<protein>
    <recommendedName>
        <fullName evidence="3">DUF3106 domain-containing protein</fullName>
    </recommendedName>
</protein>
<proteinExistence type="predicted"/>
<keyword evidence="2" id="KW-1185">Reference proteome</keyword>
<sequence length="398" mass="43695">MALLLLAVGLAFLPENTDPAPGSPPASAGAKVRQRGAVSGTVAQRVERLRLLWRSAAGGKADPQQLELAQELIQSLPASALKELLVEFAPDPDGIPDLLATMARRIGDLEAERGLKWLVAEAATTEGVFESLFQPALDGWSDSDPVGLLGAFFDDNKSLEYRIRLRENSTWGDDGIAPDIVVKAAERDPDEVWRLLAKWQRSSLGDDFFKGLDPSLAQHFAGRIKDLFEDSERPGFQHLGGTWESWEGEQQVRRSAATAWFSLDQDKALAWFAPSDPPDSVEQGIAAGALSSRFYLTQPERAMNWLEAKPPRFRAAVAAELSYDLVASADLPESRLNDLTLLTGWMEEGQSRRRWLLGLFGALVERQQAHRLPEVTAALAAQLDLTAEEQAILAAHRQ</sequence>
<name>A0ABT3GE75_9BACT</name>
<evidence type="ECO:0000313" key="2">
    <source>
        <dbReference type="Proteomes" id="UP001320876"/>
    </source>
</evidence>
<gene>
    <name evidence="1" type="ORF">OKA05_05065</name>
</gene>
<evidence type="ECO:0008006" key="3">
    <source>
        <dbReference type="Google" id="ProtNLM"/>
    </source>
</evidence>
<dbReference type="Proteomes" id="UP001320876">
    <property type="component" value="Unassembled WGS sequence"/>
</dbReference>
<comment type="caution">
    <text evidence="1">The sequence shown here is derived from an EMBL/GenBank/DDBJ whole genome shotgun (WGS) entry which is preliminary data.</text>
</comment>
<reference evidence="1 2" key="1">
    <citation type="submission" date="2022-10" db="EMBL/GenBank/DDBJ databases">
        <title>Luteolibacter arcticus strain CCTCC AB 2014275, whole genome shotgun sequencing project.</title>
        <authorList>
            <person name="Zhao G."/>
            <person name="Shen L."/>
        </authorList>
    </citation>
    <scope>NUCLEOTIDE SEQUENCE [LARGE SCALE GENOMIC DNA]</scope>
    <source>
        <strain evidence="1 2">CCTCC AB 2014275</strain>
    </source>
</reference>
<accession>A0ABT3GE75</accession>
<dbReference type="EMBL" id="JAPDDT010000002">
    <property type="protein sequence ID" value="MCW1921911.1"/>
    <property type="molecule type" value="Genomic_DNA"/>
</dbReference>